<feature type="transmembrane region" description="Helical" evidence="8">
    <location>
        <begin position="20"/>
        <end position="37"/>
    </location>
</feature>
<evidence type="ECO:0000256" key="3">
    <source>
        <dbReference type="ARBA" id="ARBA00022475"/>
    </source>
</evidence>
<comment type="subcellular location">
    <subcellularLocation>
        <location evidence="1">Cell membrane</location>
        <topology evidence="1">Single-pass membrane protein</topology>
    </subcellularLocation>
</comment>
<proteinExistence type="inferred from homology"/>
<keyword evidence="3" id="KW-1003">Cell membrane</keyword>
<dbReference type="PANTHER" id="PTHR30329">
    <property type="entry name" value="STATOR ELEMENT OF FLAGELLAR MOTOR COMPLEX"/>
    <property type="match status" value="1"/>
</dbReference>
<evidence type="ECO:0000256" key="7">
    <source>
        <dbReference type="PROSITE-ProRule" id="PRU00473"/>
    </source>
</evidence>
<gene>
    <name evidence="10" type="ORF">GQ588_07880</name>
</gene>
<dbReference type="Pfam" id="PF13677">
    <property type="entry name" value="MotB_plug"/>
    <property type="match status" value="1"/>
</dbReference>
<evidence type="ECO:0000256" key="5">
    <source>
        <dbReference type="ARBA" id="ARBA00022989"/>
    </source>
</evidence>
<feature type="domain" description="OmpA-like" evidence="9">
    <location>
        <begin position="118"/>
        <end position="238"/>
    </location>
</feature>
<dbReference type="PANTHER" id="PTHR30329:SF21">
    <property type="entry name" value="LIPOPROTEIN YIAD-RELATED"/>
    <property type="match status" value="1"/>
</dbReference>
<dbReference type="SUPFAM" id="SSF103088">
    <property type="entry name" value="OmpA-like"/>
    <property type="match status" value="1"/>
</dbReference>
<evidence type="ECO:0000256" key="1">
    <source>
        <dbReference type="ARBA" id="ARBA00004162"/>
    </source>
</evidence>
<keyword evidence="4 8" id="KW-0812">Transmembrane</keyword>
<dbReference type="EMBL" id="CP046996">
    <property type="protein sequence ID" value="QHA00554.1"/>
    <property type="molecule type" value="Genomic_DNA"/>
</dbReference>
<organism evidence="10 11">
    <name type="scientific">Dehalobacter restrictus</name>
    <dbReference type="NCBI Taxonomy" id="55583"/>
    <lineage>
        <taxon>Bacteria</taxon>
        <taxon>Bacillati</taxon>
        <taxon>Bacillota</taxon>
        <taxon>Clostridia</taxon>
        <taxon>Eubacteriales</taxon>
        <taxon>Desulfitobacteriaceae</taxon>
        <taxon>Dehalobacter</taxon>
    </lineage>
</organism>
<dbReference type="InterPro" id="IPR036737">
    <property type="entry name" value="OmpA-like_sf"/>
</dbReference>
<evidence type="ECO:0000256" key="4">
    <source>
        <dbReference type="ARBA" id="ARBA00022692"/>
    </source>
</evidence>
<evidence type="ECO:0000313" key="10">
    <source>
        <dbReference type="EMBL" id="QHA00554.1"/>
    </source>
</evidence>
<evidence type="ECO:0000313" key="11">
    <source>
        <dbReference type="Proteomes" id="UP000430508"/>
    </source>
</evidence>
<keyword evidence="5 8" id="KW-1133">Transmembrane helix</keyword>
<comment type="similarity">
    <text evidence="2">Belongs to the MotB family.</text>
</comment>
<dbReference type="InterPro" id="IPR025713">
    <property type="entry name" value="MotB-like_N_dom"/>
</dbReference>
<keyword evidence="6 7" id="KW-0472">Membrane</keyword>
<evidence type="ECO:0000259" key="9">
    <source>
        <dbReference type="PROSITE" id="PS51123"/>
    </source>
</evidence>
<evidence type="ECO:0000256" key="2">
    <source>
        <dbReference type="ARBA" id="ARBA00008914"/>
    </source>
</evidence>
<dbReference type="InterPro" id="IPR006665">
    <property type="entry name" value="OmpA-like"/>
</dbReference>
<dbReference type="Pfam" id="PF00691">
    <property type="entry name" value="OmpA"/>
    <property type="match status" value="1"/>
</dbReference>
<evidence type="ECO:0000256" key="8">
    <source>
        <dbReference type="SAM" id="Phobius"/>
    </source>
</evidence>
<protein>
    <submittedName>
        <fullName evidence="10">OmpA family protein</fullName>
    </submittedName>
</protein>
<dbReference type="RefSeq" id="WP_158208246.1">
    <property type="nucleotide sequence ID" value="NZ_CP046996.1"/>
</dbReference>
<dbReference type="GO" id="GO:0005886">
    <property type="term" value="C:plasma membrane"/>
    <property type="evidence" value="ECO:0007669"/>
    <property type="project" value="UniProtKB-SubCell"/>
</dbReference>
<accession>A0A857DGW6</accession>
<dbReference type="CDD" id="cd07185">
    <property type="entry name" value="OmpA_C-like"/>
    <property type="match status" value="1"/>
</dbReference>
<dbReference type="AlphaFoldDB" id="A0A857DGW6"/>
<dbReference type="PROSITE" id="PS51123">
    <property type="entry name" value="OMPA_2"/>
    <property type="match status" value="1"/>
</dbReference>
<dbReference type="InterPro" id="IPR050330">
    <property type="entry name" value="Bact_OuterMem_StrucFunc"/>
</dbReference>
<sequence length="242" mass="27505">MSKKKQHHEEHVDESWLLPYSDLLTLLLALFIVMFAISQVDKVKLQQLSESFKEIFAGGASFLEKESDQVVELEPSSSENVSASALEQDKMADIKKQLEKEIYESGYYNNVKVNLDKEGLQIVIQDVMLFASGDAEILDAFSPLLLQIGKMLNGMDNDIKVVGHTDDRPIHTEKFRSNWELSVIRAINVMNFLVDQGGMNPERFSVQGYGQYSPISDNTIEEGRAENRRVEIFLLRKYPVAE</sequence>
<dbReference type="Proteomes" id="UP000430508">
    <property type="component" value="Chromosome"/>
</dbReference>
<evidence type="ECO:0000256" key="6">
    <source>
        <dbReference type="ARBA" id="ARBA00023136"/>
    </source>
</evidence>
<dbReference type="Gene3D" id="3.30.1330.60">
    <property type="entry name" value="OmpA-like domain"/>
    <property type="match status" value="1"/>
</dbReference>
<name>A0A857DGW6_9FIRM</name>
<reference evidence="10 11" key="1">
    <citation type="submission" date="2019-12" db="EMBL/GenBank/DDBJ databases">
        <title>Sequence classification of anaerobic respiratory reductive dehalogenases: First we see many, then we see few.</title>
        <authorList>
            <person name="Molenda O."/>
            <person name="Puentes Jacome L.A."/>
            <person name="Cao X."/>
            <person name="Nesbo C.L."/>
            <person name="Tang S."/>
            <person name="Morson N."/>
            <person name="Patron J."/>
            <person name="Lomheim L."/>
            <person name="Wishart D.S."/>
            <person name="Edwards E.A."/>
        </authorList>
    </citation>
    <scope>NUCLEOTIDE SEQUENCE [LARGE SCALE GENOMIC DNA]</scope>
    <source>
        <strain evidence="10 11">12DCA</strain>
    </source>
</reference>